<gene>
    <name evidence="1" type="ORF">BJG266_LOCUS26039</name>
    <name evidence="2" type="ORF">QVE165_LOCUS38737</name>
</gene>
<dbReference type="EMBL" id="CAJNOI010000210">
    <property type="protein sequence ID" value="CAF1185752.1"/>
    <property type="molecule type" value="Genomic_DNA"/>
</dbReference>
<name>A0A815N640_9BILA</name>
<organism evidence="2 3">
    <name type="scientific">Adineta steineri</name>
    <dbReference type="NCBI Taxonomy" id="433720"/>
    <lineage>
        <taxon>Eukaryota</taxon>
        <taxon>Metazoa</taxon>
        <taxon>Spiralia</taxon>
        <taxon>Gnathifera</taxon>
        <taxon>Rotifera</taxon>
        <taxon>Eurotatoria</taxon>
        <taxon>Bdelloidea</taxon>
        <taxon>Adinetida</taxon>
        <taxon>Adinetidae</taxon>
        <taxon>Adineta</taxon>
    </lineage>
</organism>
<dbReference type="AlphaFoldDB" id="A0A815N640"/>
<keyword evidence="3" id="KW-1185">Reference proteome</keyword>
<dbReference type="Proteomes" id="UP000663877">
    <property type="component" value="Unassembled WGS sequence"/>
</dbReference>
<protein>
    <submittedName>
        <fullName evidence="2">Uncharacterized protein</fullName>
    </submittedName>
</protein>
<reference evidence="2" key="1">
    <citation type="submission" date="2021-02" db="EMBL/GenBank/DDBJ databases">
        <authorList>
            <person name="Nowell W R."/>
        </authorList>
    </citation>
    <scope>NUCLEOTIDE SEQUENCE</scope>
</reference>
<evidence type="ECO:0000313" key="3">
    <source>
        <dbReference type="Proteomes" id="UP000663832"/>
    </source>
</evidence>
<proteinExistence type="predicted"/>
<sequence length="68" mass="8125">MFFFHFCQSIYIHVQSLSLISNYFNNLMIRNVIEQAMALALVPALYVQELNDDEREDISELLHYFNDH</sequence>
<evidence type="ECO:0000313" key="1">
    <source>
        <dbReference type="EMBL" id="CAF1185752.1"/>
    </source>
</evidence>
<dbReference type="EMBL" id="CAJNOM010000420">
    <property type="protein sequence ID" value="CAF1427672.1"/>
    <property type="molecule type" value="Genomic_DNA"/>
</dbReference>
<dbReference type="OrthoDB" id="10029846at2759"/>
<accession>A0A815N640</accession>
<evidence type="ECO:0000313" key="2">
    <source>
        <dbReference type="EMBL" id="CAF1427672.1"/>
    </source>
</evidence>
<comment type="caution">
    <text evidence="2">The sequence shown here is derived from an EMBL/GenBank/DDBJ whole genome shotgun (WGS) entry which is preliminary data.</text>
</comment>
<dbReference type="Proteomes" id="UP000663832">
    <property type="component" value="Unassembled WGS sequence"/>
</dbReference>